<evidence type="ECO:0000256" key="1">
    <source>
        <dbReference type="ARBA" id="ARBA00004533"/>
    </source>
</evidence>
<comment type="caution">
    <text evidence="7">The sequence shown here is derived from an EMBL/GenBank/DDBJ whole genome shotgun (WGS) entry which is preliminary data.</text>
</comment>
<keyword evidence="2" id="KW-1003">Cell membrane</keyword>
<keyword evidence="3" id="KW-0997">Cell inner membrane</keyword>
<keyword evidence="5" id="KW-0472">Membrane</keyword>
<reference evidence="8" key="1">
    <citation type="journal article" date="2019" name="Int. J. Syst. Evol. Microbiol.">
        <title>The Global Catalogue of Microorganisms (GCM) 10K type strain sequencing project: providing services to taxonomists for standard genome sequencing and annotation.</title>
        <authorList>
            <consortium name="The Broad Institute Genomics Platform"/>
            <consortium name="The Broad Institute Genome Sequencing Center for Infectious Disease"/>
            <person name="Wu L."/>
            <person name="Ma J."/>
        </authorList>
    </citation>
    <scope>NUCLEOTIDE SEQUENCE [LARGE SCALE GENOMIC DNA]</scope>
    <source>
        <strain evidence="8">JCM 19134</strain>
    </source>
</reference>
<keyword evidence="4" id="KW-0808">Transferase</keyword>
<proteinExistence type="predicted"/>
<sequence>MLSLHNTTVDTAAAVLNPLVSQTDMMYRPHKNPVYEYFQLRCRQRHNPQSRCIDRADVRGAIKAMRRGRWLWYAPDQDYGIKQGVFATFFAEPAASVTATARFARTARVPVVPMVHYRDERLRWRVDIQPALQDFPSGDDIADAQRINDWVEAQVRLRPEQYLWVHRRFKTRPPGMPGVYGRYSKQGRQA</sequence>
<dbReference type="GO" id="GO:0009247">
    <property type="term" value="P:glycolipid biosynthetic process"/>
    <property type="evidence" value="ECO:0007669"/>
    <property type="project" value="UniProtKB-ARBA"/>
</dbReference>
<dbReference type="PANTHER" id="PTHR30606">
    <property type="entry name" value="LIPID A BIOSYNTHESIS LAUROYL ACYLTRANSFERASE"/>
    <property type="match status" value="1"/>
</dbReference>
<accession>A0AAV3TZ82</accession>
<dbReference type="GO" id="GO:0016746">
    <property type="term" value="F:acyltransferase activity"/>
    <property type="evidence" value="ECO:0007669"/>
    <property type="project" value="UniProtKB-KW"/>
</dbReference>
<dbReference type="InterPro" id="IPR004960">
    <property type="entry name" value="LipA_acyltrans"/>
</dbReference>
<dbReference type="Proteomes" id="UP001409585">
    <property type="component" value="Unassembled WGS sequence"/>
</dbReference>
<dbReference type="GO" id="GO:0005886">
    <property type="term" value="C:plasma membrane"/>
    <property type="evidence" value="ECO:0007669"/>
    <property type="project" value="UniProtKB-SubCell"/>
</dbReference>
<evidence type="ECO:0000256" key="5">
    <source>
        <dbReference type="ARBA" id="ARBA00023136"/>
    </source>
</evidence>
<protein>
    <recommendedName>
        <fullName evidence="9">Lipid A biosynthesis lauroyl acyltransferase</fullName>
    </recommendedName>
</protein>
<evidence type="ECO:0000256" key="4">
    <source>
        <dbReference type="ARBA" id="ARBA00022679"/>
    </source>
</evidence>
<dbReference type="Pfam" id="PF03279">
    <property type="entry name" value="Lip_A_acyltrans"/>
    <property type="match status" value="1"/>
</dbReference>
<evidence type="ECO:0008006" key="9">
    <source>
        <dbReference type="Google" id="ProtNLM"/>
    </source>
</evidence>
<comment type="subcellular location">
    <subcellularLocation>
        <location evidence="1">Cell inner membrane</location>
    </subcellularLocation>
</comment>
<dbReference type="CDD" id="cd07984">
    <property type="entry name" value="LPLAT_LABLAT-like"/>
    <property type="match status" value="1"/>
</dbReference>
<dbReference type="AlphaFoldDB" id="A0AAV3TZ82"/>
<keyword evidence="6" id="KW-0012">Acyltransferase</keyword>
<dbReference type="PANTHER" id="PTHR30606:SF9">
    <property type="entry name" value="LIPID A BIOSYNTHESIS LAUROYLTRANSFERASE"/>
    <property type="match status" value="1"/>
</dbReference>
<gene>
    <name evidence="7" type="ORF">GCM10025791_09940</name>
</gene>
<evidence type="ECO:0000313" key="7">
    <source>
        <dbReference type="EMBL" id="GAA4934848.1"/>
    </source>
</evidence>
<evidence type="ECO:0000256" key="3">
    <source>
        <dbReference type="ARBA" id="ARBA00022519"/>
    </source>
</evidence>
<evidence type="ECO:0000256" key="2">
    <source>
        <dbReference type="ARBA" id="ARBA00022475"/>
    </source>
</evidence>
<organism evidence="7 8">
    <name type="scientific">Halioxenophilus aromaticivorans</name>
    <dbReference type="NCBI Taxonomy" id="1306992"/>
    <lineage>
        <taxon>Bacteria</taxon>
        <taxon>Pseudomonadati</taxon>
        <taxon>Pseudomonadota</taxon>
        <taxon>Gammaproteobacteria</taxon>
        <taxon>Alteromonadales</taxon>
        <taxon>Alteromonadaceae</taxon>
        <taxon>Halioxenophilus</taxon>
    </lineage>
</organism>
<evidence type="ECO:0000256" key="6">
    <source>
        <dbReference type="ARBA" id="ARBA00023315"/>
    </source>
</evidence>
<dbReference type="EMBL" id="BAABLX010000007">
    <property type="protein sequence ID" value="GAA4934848.1"/>
    <property type="molecule type" value="Genomic_DNA"/>
</dbReference>
<name>A0AAV3TZ82_9ALTE</name>
<evidence type="ECO:0000313" key="8">
    <source>
        <dbReference type="Proteomes" id="UP001409585"/>
    </source>
</evidence>
<keyword evidence="8" id="KW-1185">Reference proteome</keyword>